<dbReference type="AlphaFoldDB" id="A0A8K0QRM3"/>
<dbReference type="PANTHER" id="PTHR47784">
    <property type="entry name" value="STEROL UPTAKE CONTROL PROTEIN 2"/>
    <property type="match status" value="1"/>
</dbReference>
<dbReference type="InterPro" id="IPR021858">
    <property type="entry name" value="Fun_TF"/>
</dbReference>
<dbReference type="Pfam" id="PF00172">
    <property type="entry name" value="Zn_clus"/>
    <property type="match status" value="1"/>
</dbReference>
<dbReference type="PANTHER" id="PTHR47784:SF5">
    <property type="entry name" value="STEROL UPTAKE CONTROL PROTEIN 2"/>
    <property type="match status" value="1"/>
</dbReference>
<dbReference type="PROSITE" id="PS00463">
    <property type="entry name" value="ZN2_CY6_FUNGAL_1"/>
    <property type="match status" value="1"/>
</dbReference>
<gene>
    <name evidence="4" type="ORF">FB567DRAFT_260409</name>
</gene>
<protein>
    <recommendedName>
        <fullName evidence="3">Zn(2)-C6 fungal-type domain-containing protein</fullName>
    </recommendedName>
</protein>
<comment type="caution">
    <text evidence="4">The sequence shown here is derived from an EMBL/GenBank/DDBJ whole genome shotgun (WGS) entry which is preliminary data.</text>
</comment>
<keyword evidence="1" id="KW-0539">Nucleus</keyword>
<feature type="compositionally biased region" description="Polar residues" evidence="2">
    <location>
        <begin position="80"/>
        <end position="89"/>
    </location>
</feature>
<evidence type="ECO:0000313" key="5">
    <source>
        <dbReference type="Proteomes" id="UP000813461"/>
    </source>
</evidence>
<dbReference type="GO" id="GO:0001228">
    <property type="term" value="F:DNA-binding transcription activator activity, RNA polymerase II-specific"/>
    <property type="evidence" value="ECO:0007669"/>
    <property type="project" value="TreeGrafter"/>
</dbReference>
<feature type="compositionally biased region" description="Polar residues" evidence="2">
    <location>
        <begin position="52"/>
        <end position="70"/>
    </location>
</feature>
<feature type="domain" description="Zn(2)-C6 fungal-type" evidence="3">
    <location>
        <begin position="12"/>
        <end position="41"/>
    </location>
</feature>
<dbReference type="Pfam" id="PF11951">
    <property type="entry name" value="Fungal_trans_2"/>
    <property type="match status" value="1"/>
</dbReference>
<dbReference type="SMART" id="SM00066">
    <property type="entry name" value="GAL4"/>
    <property type="match status" value="1"/>
</dbReference>
<organism evidence="4 5">
    <name type="scientific">Paraphoma chrysanthemicola</name>
    <dbReference type="NCBI Taxonomy" id="798071"/>
    <lineage>
        <taxon>Eukaryota</taxon>
        <taxon>Fungi</taxon>
        <taxon>Dikarya</taxon>
        <taxon>Ascomycota</taxon>
        <taxon>Pezizomycotina</taxon>
        <taxon>Dothideomycetes</taxon>
        <taxon>Pleosporomycetidae</taxon>
        <taxon>Pleosporales</taxon>
        <taxon>Pleosporineae</taxon>
        <taxon>Phaeosphaeriaceae</taxon>
        <taxon>Paraphoma</taxon>
    </lineage>
</organism>
<accession>A0A8K0QRM3</accession>
<evidence type="ECO:0000313" key="4">
    <source>
        <dbReference type="EMBL" id="KAH7066519.1"/>
    </source>
</evidence>
<evidence type="ECO:0000259" key="3">
    <source>
        <dbReference type="PROSITE" id="PS50048"/>
    </source>
</evidence>
<feature type="region of interest" description="Disordered" evidence="2">
    <location>
        <begin position="52"/>
        <end position="89"/>
    </location>
</feature>
<sequence length="373" mass="41201">MPRLGSKKSRNGCIQCKTRRVKCDENRPCGACTRYHVECSLLSYTAPLRQSTSSPQIHASTASANGSGNEARTPIRGLSASPSTADQDATYSHEKGATIPAALCEQWMRDLELMHHFTAHAYQTMPGLDSAKQIWGYSVPQEAFKFPFLMHSILAFSANHLAHLSPTKAAHYRLLSGTHYTAAVTGLNGALVDIGPSNCHAIFVAASMTVVNAFADARAYDPEVLIETFQLLRGMDYVLQKTTPMIEKGPFAAIIRQATDAPKPSPLLSSLLVDLQASACSPASDTTPEQVLRLQATDVLRKSLQYAIETSPYPAFRASMIWPISIEADFIEMLKLRTDSEVVVLFKHYCQLLDVAASEFWFMTNWKNLWRQL</sequence>
<reference evidence="4" key="1">
    <citation type="journal article" date="2021" name="Nat. Commun.">
        <title>Genetic determinants of endophytism in the Arabidopsis root mycobiome.</title>
        <authorList>
            <person name="Mesny F."/>
            <person name="Miyauchi S."/>
            <person name="Thiergart T."/>
            <person name="Pickel B."/>
            <person name="Atanasova L."/>
            <person name="Karlsson M."/>
            <person name="Huettel B."/>
            <person name="Barry K.W."/>
            <person name="Haridas S."/>
            <person name="Chen C."/>
            <person name="Bauer D."/>
            <person name="Andreopoulos W."/>
            <person name="Pangilinan J."/>
            <person name="LaButti K."/>
            <person name="Riley R."/>
            <person name="Lipzen A."/>
            <person name="Clum A."/>
            <person name="Drula E."/>
            <person name="Henrissat B."/>
            <person name="Kohler A."/>
            <person name="Grigoriev I.V."/>
            <person name="Martin F.M."/>
            <person name="Hacquard S."/>
        </authorList>
    </citation>
    <scope>NUCLEOTIDE SEQUENCE</scope>
    <source>
        <strain evidence="4">MPI-SDFR-AT-0120</strain>
    </source>
</reference>
<evidence type="ECO:0000256" key="1">
    <source>
        <dbReference type="ARBA" id="ARBA00023242"/>
    </source>
</evidence>
<dbReference type="InterPro" id="IPR053157">
    <property type="entry name" value="Sterol_Uptake_Regulator"/>
</dbReference>
<evidence type="ECO:0000256" key="2">
    <source>
        <dbReference type="SAM" id="MobiDB-lite"/>
    </source>
</evidence>
<dbReference type="InterPro" id="IPR036864">
    <property type="entry name" value="Zn2-C6_fun-type_DNA-bd_sf"/>
</dbReference>
<name>A0A8K0QRM3_9PLEO</name>
<dbReference type="PROSITE" id="PS50048">
    <property type="entry name" value="ZN2_CY6_FUNGAL_2"/>
    <property type="match status" value="1"/>
</dbReference>
<dbReference type="InterPro" id="IPR001138">
    <property type="entry name" value="Zn2Cys6_DnaBD"/>
</dbReference>
<dbReference type="Proteomes" id="UP000813461">
    <property type="component" value="Unassembled WGS sequence"/>
</dbReference>
<dbReference type="GO" id="GO:0008270">
    <property type="term" value="F:zinc ion binding"/>
    <property type="evidence" value="ECO:0007669"/>
    <property type="project" value="InterPro"/>
</dbReference>
<dbReference type="EMBL" id="JAGMVJ010000038">
    <property type="protein sequence ID" value="KAH7066519.1"/>
    <property type="molecule type" value="Genomic_DNA"/>
</dbReference>
<dbReference type="SUPFAM" id="SSF57701">
    <property type="entry name" value="Zn2/Cys6 DNA-binding domain"/>
    <property type="match status" value="1"/>
</dbReference>
<dbReference type="Gene3D" id="4.10.240.10">
    <property type="entry name" value="Zn(2)-C6 fungal-type DNA-binding domain"/>
    <property type="match status" value="1"/>
</dbReference>
<proteinExistence type="predicted"/>
<keyword evidence="5" id="KW-1185">Reference proteome</keyword>
<dbReference type="OrthoDB" id="3546279at2759"/>